<dbReference type="GO" id="GO:0043565">
    <property type="term" value="F:sequence-specific DNA binding"/>
    <property type="evidence" value="ECO:0007669"/>
    <property type="project" value="InterPro"/>
</dbReference>
<name>A0A1M4VC57_9FLAO</name>
<dbReference type="Pfam" id="PF12833">
    <property type="entry name" value="HTH_18"/>
    <property type="match status" value="1"/>
</dbReference>
<evidence type="ECO:0000256" key="1">
    <source>
        <dbReference type="ARBA" id="ARBA00023015"/>
    </source>
</evidence>
<organism evidence="5 6">
    <name type="scientific">Arenibacter palladensis</name>
    <dbReference type="NCBI Taxonomy" id="237373"/>
    <lineage>
        <taxon>Bacteria</taxon>
        <taxon>Pseudomonadati</taxon>
        <taxon>Bacteroidota</taxon>
        <taxon>Flavobacteriia</taxon>
        <taxon>Flavobacteriales</taxon>
        <taxon>Flavobacteriaceae</taxon>
        <taxon>Arenibacter</taxon>
    </lineage>
</organism>
<keyword evidence="3" id="KW-0804">Transcription</keyword>
<accession>A0A1M4VC57</accession>
<dbReference type="InterPro" id="IPR009057">
    <property type="entry name" value="Homeodomain-like_sf"/>
</dbReference>
<protein>
    <submittedName>
        <fullName evidence="5">Helix-turn-helix domain-containing protein</fullName>
    </submittedName>
</protein>
<dbReference type="GO" id="GO:0003700">
    <property type="term" value="F:DNA-binding transcription factor activity"/>
    <property type="evidence" value="ECO:0007669"/>
    <property type="project" value="InterPro"/>
</dbReference>
<dbReference type="PANTHER" id="PTHR46796">
    <property type="entry name" value="HTH-TYPE TRANSCRIPTIONAL ACTIVATOR RHAS-RELATED"/>
    <property type="match status" value="1"/>
</dbReference>
<dbReference type="OrthoDB" id="9779074at2"/>
<dbReference type="Proteomes" id="UP000184406">
    <property type="component" value="Unassembled WGS sequence"/>
</dbReference>
<dbReference type="EMBL" id="FQUX01000001">
    <property type="protein sequence ID" value="SHE66549.1"/>
    <property type="molecule type" value="Genomic_DNA"/>
</dbReference>
<dbReference type="InterPro" id="IPR018060">
    <property type="entry name" value="HTH_AraC"/>
</dbReference>
<keyword evidence="1" id="KW-0805">Transcription regulation</keyword>
<dbReference type="SMART" id="SM00342">
    <property type="entry name" value="HTH_ARAC"/>
    <property type="match status" value="1"/>
</dbReference>
<dbReference type="InterPro" id="IPR020449">
    <property type="entry name" value="Tscrpt_reg_AraC-type_HTH"/>
</dbReference>
<evidence type="ECO:0000256" key="3">
    <source>
        <dbReference type="ARBA" id="ARBA00023163"/>
    </source>
</evidence>
<gene>
    <name evidence="5" type="ORF">SAMN03080594_101924</name>
</gene>
<keyword evidence="6" id="KW-1185">Reference proteome</keyword>
<dbReference type="SUPFAM" id="SSF46689">
    <property type="entry name" value="Homeodomain-like"/>
    <property type="match status" value="2"/>
</dbReference>
<reference evidence="6" key="1">
    <citation type="submission" date="2016-11" db="EMBL/GenBank/DDBJ databases">
        <authorList>
            <person name="Varghese N."/>
            <person name="Submissions S."/>
        </authorList>
    </citation>
    <scope>NUCLEOTIDE SEQUENCE [LARGE SCALE GENOMIC DNA]</scope>
    <source>
        <strain evidence="6">DSM 17539</strain>
    </source>
</reference>
<dbReference type="Gene3D" id="1.10.10.60">
    <property type="entry name" value="Homeodomain-like"/>
    <property type="match status" value="2"/>
</dbReference>
<dbReference type="RefSeq" id="WP_072860861.1">
    <property type="nucleotide sequence ID" value="NZ_FQUX01000001.1"/>
</dbReference>
<evidence type="ECO:0000256" key="2">
    <source>
        <dbReference type="ARBA" id="ARBA00023125"/>
    </source>
</evidence>
<dbReference type="PROSITE" id="PS01124">
    <property type="entry name" value="HTH_ARAC_FAMILY_2"/>
    <property type="match status" value="1"/>
</dbReference>
<evidence type="ECO:0000313" key="5">
    <source>
        <dbReference type="EMBL" id="SHE66549.1"/>
    </source>
</evidence>
<dbReference type="Pfam" id="PF06719">
    <property type="entry name" value="AraC_N"/>
    <property type="match status" value="1"/>
</dbReference>
<dbReference type="InterPro" id="IPR050204">
    <property type="entry name" value="AraC_XylS_family_regulators"/>
</dbReference>
<dbReference type="PRINTS" id="PR00032">
    <property type="entry name" value="HTHARAC"/>
</dbReference>
<keyword evidence="2" id="KW-0238">DNA-binding</keyword>
<dbReference type="InterPro" id="IPR009594">
    <property type="entry name" value="Tscrpt_reg_HTH_AraC_N"/>
</dbReference>
<evidence type="ECO:0000313" key="6">
    <source>
        <dbReference type="Proteomes" id="UP000184406"/>
    </source>
</evidence>
<evidence type="ECO:0000259" key="4">
    <source>
        <dbReference type="PROSITE" id="PS01124"/>
    </source>
</evidence>
<sequence length="305" mass="35925">MQLSNAYFNYRRLETLVENQTTYTLNNAAMHVFETHQQAEQIILQFDQPVLASMLSGKKIMHLRDHESFNFLPGESLILPSKEIMCIDFPEAKASNPTRCLAMAISEDKIKQMLRVMNETMPKLDGKEWALMDYNFHFTNDIGLYQILQRLLFLFTENHPSKDLFVDNMLSELIVRILQSNERKIYTEKTMEINNSSRLGYIISFIRENIYQPLSIETLSKKAHMSESHFYRVFKNELGISPVEFINNERIKLAVSLLQDPKRTIKEVFMECGFESRSYFNRVFKRKKNVSPGEYQAKVVREKRY</sequence>
<proteinExistence type="predicted"/>
<feature type="domain" description="HTH araC/xylS-type" evidence="4">
    <location>
        <begin position="200"/>
        <end position="298"/>
    </location>
</feature>
<dbReference type="AlphaFoldDB" id="A0A1M4VC57"/>